<sequence length="201" mass="21702">MAPLFEDFGDPEASPPARSSPTAVAVDRYDDGFNAGWDDAMAQVDAEQSRIGAQLAIRLAEIDRDEREAGQALIADLEPALRDVFDKVLPHAVERTFLGCLMEEITDVLNAANEQLTVNVSPEDVTPMTRLLGRAGIGPTQAIVSGESALAMSQALITWTGQERRIDLDGVLSELDSAIDTFFETLDRGQNATDIKEAQNG</sequence>
<dbReference type="Proteomes" id="UP000198914">
    <property type="component" value="Unassembled WGS sequence"/>
</dbReference>
<dbReference type="RefSeq" id="WP_092641683.1">
    <property type="nucleotide sequence ID" value="NZ_FNPX01000001.1"/>
</dbReference>
<evidence type="ECO:0008006" key="4">
    <source>
        <dbReference type="Google" id="ProtNLM"/>
    </source>
</evidence>
<name>A0A1H3JYB0_9RHOB</name>
<dbReference type="OrthoDB" id="7870971at2"/>
<feature type="region of interest" description="Disordered" evidence="1">
    <location>
        <begin position="1"/>
        <end position="23"/>
    </location>
</feature>
<dbReference type="AlphaFoldDB" id="A0A1H3JYB0"/>
<dbReference type="EMBL" id="FNPX01000001">
    <property type="protein sequence ID" value="SDY44932.1"/>
    <property type="molecule type" value="Genomic_DNA"/>
</dbReference>
<evidence type="ECO:0000256" key="1">
    <source>
        <dbReference type="SAM" id="MobiDB-lite"/>
    </source>
</evidence>
<keyword evidence="3" id="KW-1185">Reference proteome</keyword>
<organism evidence="2 3">
    <name type="scientific">Jannaschia faecimaris</name>
    <dbReference type="NCBI Taxonomy" id="1244108"/>
    <lineage>
        <taxon>Bacteria</taxon>
        <taxon>Pseudomonadati</taxon>
        <taxon>Pseudomonadota</taxon>
        <taxon>Alphaproteobacteria</taxon>
        <taxon>Rhodobacterales</taxon>
        <taxon>Roseobacteraceae</taxon>
        <taxon>Jannaschia</taxon>
    </lineage>
</organism>
<reference evidence="3" key="1">
    <citation type="submission" date="2016-10" db="EMBL/GenBank/DDBJ databases">
        <authorList>
            <person name="Varghese N."/>
            <person name="Submissions S."/>
        </authorList>
    </citation>
    <scope>NUCLEOTIDE SEQUENCE [LARGE SCALE GENOMIC DNA]</scope>
    <source>
        <strain evidence="3">DSM 100420</strain>
    </source>
</reference>
<dbReference type="STRING" id="1244108.SAMN05444004_101469"/>
<evidence type="ECO:0000313" key="2">
    <source>
        <dbReference type="EMBL" id="SDY44932.1"/>
    </source>
</evidence>
<gene>
    <name evidence="2" type="ORF">SAMN05444004_101469</name>
</gene>
<protein>
    <recommendedName>
        <fullName evidence="4">Flagellar assembly protein FliH</fullName>
    </recommendedName>
</protein>
<accession>A0A1H3JYB0</accession>
<evidence type="ECO:0000313" key="3">
    <source>
        <dbReference type="Proteomes" id="UP000198914"/>
    </source>
</evidence>
<proteinExistence type="predicted"/>